<dbReference type="PANTHER" id="PTHR43434:SF1">
    <property type="entry name" value="PHOSPHOGLYCOLATE PHOSPHATASE"/>
    <property type="match status" value="1"/>
</dbReference>
<reference evidence="5 6" key="1">
    <citation type="submission" date="2019-08" db="EMBL/GenBank/DDBJ databases">
        <title>Hyperibacter terrae gen. nov., sp. nov. and Hyperibacter viscosus sp. nov., two new members in the family Rhodospirillaceae isolated from the rhizosphere of Hypericum perforatum.</title>
        <authorList>
            <person name="Noviana Z."/>
        </authorList>
    </citation>
    <scope>NUCLEOTIDE SEQUENCE [LARGE SCALE GENOMIC DNA]</scope>
    <source>
        <strain evidence="5 6">R5913</strain>
    </source>
</reference>
<sequence>MTLLPPVRAVLFDKDGTLFDFNATWMPLYLDTANEVAGGDKALALKLLVESGYDAATKRLDPHSSLAAGTNAEIAEIWARVAGGDWTVARLTRRFDANFAKSMEMRPTPVTDLAALFGRLKAKGLKIGVATMDSHAAARAAIETFELVGLVDFSCGYDSGHGHKPGPGMVHAFCRAIEIPAGDIAVVGDTPHDMHMARAAGAGLAIGVLTGVSPREVLADHADRVLDSIAELDALLA</sequence>
<dbReference type="PANTHER" id="PTHR43434">
    <property type="entry name" value="PHOSPHOGLYCOLATE PHOSPHATASE"/>
    <property type="match status" value="1"/>
</dbReference>
<protein>
    <recommendedName>
        <fullName evidence="4">phosphoglycolate phosphatase</fullName>
        <ecNumber evidence="4">3.1.3.18</ecNumber>
    </recommendedName>
</protein>
<evidence type="ECO:0000256" key="2">
    <source>
        <dbReference type="ARBA" id="ARBA00004818"/>
    </source>
</evidence>
<dbReference type="Pfam" id="PF00702">
    <property type="entry name" value="Hydrolase"/>
    <property type="match status" value="1"/>
</dbReference>
<dbReference type="AlphaFoldDB" id="A0A5J6MKZ9"/>
<comment type="similarity">
    <text evidence="3">Belongs to the HAD-like hydrolase superfamily. CbbY/CbbZ/Gph/YieH family.</text>
</comment>
<dbReference type="InterPro" id="IPR006439">
    <property type="entry name" value="HAD-SF_hydro_IA"/>
</dbReference>
<dbReference type="Gene3D" id="3.40.50.1000">
    <property type="entry name" value="HAD superfamily/HAD-like"/>
    <property type="match status" value="1"/>
</dbReference>
<evidence type="ECO:0000256" key="4">
    <source>
        <dbReference type="ARBA" id="ARBA00013078"/>
    </source>
</evidence>
<name>A0A5J6MKZ9_9PROT</name>
<dbReference type="EMBL" id="CP042906">
    <property type="protein sequence ID" value="QEX17881.1"/>
    <property type="molecule type" value="Genomic_DNA"/>
</dbReference>
<dbReference type="GO" id="GO:0008967">
    <property type="term" value="F:phosphoglycolate phosphatase activity"/>
    <property type="evidence" value="ECO:0007669"/>
    <property type="project" value="UniProtKB-EC"/>
</dbReference>
<dbReference type="EC" id="3.1.3.18" evidence="4"/>
<comment type="catalytic activity">
    <reaction evidence="1">
        <text>2-phosphoglycolate + H2O = glycolate + phosphate</text>
        <dbReference type="Rhea" id="RHEA:14369"/>
        <dbReference type="ChEBI" id="CHEBI:15377"/>
        <dbReference type="ChEBI" id="CHEBI:29805"/>
        <dbReference type="ChEBI" id="CHEBI:43474"/>
        <dbReference type="ChEBI" id="CHEBI:58033"/>
        <dbReference type="EC" id="3.1.3.18"/>
    </reaction>
</comment>
<keyword evidence="6" id="KW-1185">Reference proteome</keyword>
<dbReference type="SFLD" id="SFLDS00003">
    <property type="entry name" value="Haloacid_Dehalogenase"/>
    <property type="match status" value="1"/>
</dbReference>
<dbReference type="InterPro" id="IPR023214">
    <property type="entry name" value="HAD_sf"/>
</dbReference>
<dbReference type="NCBIfam" id="TIGR01549">
    <property type="entry name" value="HAD-SF-IA-v1"/>
    <property type="match status" value="1"/>
</dbReference>
<dbReference type="OrthoDB" id="9797743at2"/>
<dbReference type="Proteomes" id="UP000326202">
    <property type="component" value="Chromosome"/>
</dbReference>
<accession>A0A5J6MKZ9</accession>
<dbReference type="GO" id="GO:0006281">
    <property type="term" value="P:DNA repair"/>
    <property type="evidence" value="ECO:0007669"/>
    <property type="project" value="TreeGrafter"/>
</dbReference>
<gene>
    <name evidence="5" type="ORF">FRZ44_31840</name>
</gene>
<comment type="pathway">
    <text evidence="2">Organic acid metabolism; glycolate biosynthesis; glycolate from 2-phosphoglycolate: step 1/1.</text>
</comment>
<evidence type="ECO:0000313" key="5">
    <source>
        <dbReference type="EMBL" id="QEX17881.1"/>
    </source>
</evidence>
<dbReference type="GO" id="GO:0005829">
    <property type="term" value="C:cytosol"/>
    <property type="evidence" value="ECO:0007669"/>
    <property type="project" value="TreeGrafter"/>
</dbReference>
<dbReference type="SFLD" id="SFLDG01129">
    <property type="entry name" value="C1.5:_HAD__Beta-PGM__Phosphata"/>
    <property type="match status" value="1"/>
</dbReference>
<organism evidence="5 6">
    <name type="scientific">Hypericibacter terrae</name>
    <dbReference type="NCBI Taxonomy" id="2602015"/>
    <lineage>
        <taxon>Bacteria</taxon>
        <taxon>Pseudomonadati</taxon>
        <taxon>Pseudomonadota</taxon>
        <taxon>Alphaproteobacteria</taxon>
        <taxon>Rhodospirillales</taxon>
        <taxon>Dongiaceae</taxon>
        <taxon>Hypericibacter</taxon>
    </lineage>
</organism>
<dbReference type="InterPro" id="IPR036412">
    <property type="entry name" value="HAD-like_sf"/>
</dbReference>
<dbReference type="InterPro" id="IPR050155">
    <property type="entry name" value="HAD-like_hydrolase_sf"/>
</dbReference>
<dbReference type="SUPFAM" id="SSF56784">
    <property type="entry name" value="HAD-like"/>
    <property type="match status" value="1"/>
</dbReference>
<dbReference type="RefSeq" id="WP_151178097.1">
    <property type="nucleotide sequence ID" value="NZ_CP042906.1"/>
</dbReference>
<evidence type="ECO:0000313" key="6">
    <source>
        <dbReference type="Proteomes" id="UP000326202"/>
    </source>
</evidence>
<dbReference type="Gene3D" id="1.10.150.240">
    <property type="entry name" value="Putative phosphatase, domain 2"/>
    <property type="match status" value="1"/>
</dbReference>
<evidence type="ECO:0000256" key="3">
    <source>
        <dbReference type="ARBA" id="ARBA00006171"/>
    </source>
</evidence>
<proteinExistence type="inferred from homology"/>
<evidence type="ECO:0000256" key="1">
    <source>
        <dbReference type="ARBA" id="ARBA00000830"/>
    </source>
</evidence>
<dbReference type="KEGG" id="htq:FRZ44_31840"/>
<dbReference type="InterPro" id="IPR023198">
    <property type="entry name" value="PGP-like_dom2"/>
</dbReference>